<accession>A0A9N8W3P6</accession>
<evidence type="ECO:0000313" key="1">
    <source>
        <dbReference type="EMBL" id="CAG8469901.1"/>
    </source>
</evidence>
<reference evidence="1" key="1">
    <citation type="submission" date="2021-06" db="EMBL/GenBank/DDBJ databases">
        <authorList>
            <person name="Kallberg Y."/>
            <person name="Tangrot J."/>
            <person name="Rosling A."/>
        </authorList>
    </citation>
    <scope>NUCLEOTIDE SEQUENCE</scope>
    <source>
        <strain evidence="1">MA453B</strain>
    </source>
</reference>
<keyword evidence="2" id="KW-1185">Reference proteome</keyword>
<protein>
    <submittedName>
        <fullName evidence="1">9922_t:CDS:1</fullName>
    </submittedName>
</protein>
<dbReference type="Proteomes" id="UP000789405">
    <property type="component" value="Unassembled WGS sequence"/>
</dbReference>
<gene>
    <name evidence="1" type="ORF">DERYTH_LOCUS1405</name>
</gene>
<evidence type="ECO:0000313" key="2">
    <source>
        <dbReference type="Proteomes" id="UP000789405"/>
    </source>
</evidence>
<name>A0A9N8W3P6_9GLOM</name>
<dbReference type="AlphaFoldDB" id="A0A9N8W3P6"/>
<dbReference type="EMBL" id="CAJVPY010000390">
    <property type="protein sequence ID" value="CAG8469901.1"/>
    <property type="molecule type" value="Genomic_DNA"/>
</dbReference>
<organism evidence="1 2">
    <name type="scientific">Dentiscutata erythropus</name>
    <dbReference type="NCBI Taxonomy" id="1348616"/>
    <lineage>
        <taxon>Eukaryota</taxon>
        <taxon>Fungi</taxon>
        <taxon>Fungi incertae sedis</taxon>
        <taxon>Mucoromycota</taxon>
        <taxon>Glomeromycotina</taxon>
        <taxon>Glomeromycetes</taxon>
        <taxon>Diversisporales</taxon>
        <taxon>Gigasporaceae</taxon>
        <taxon>Dentiscutata</taxon>
    </lineage>
</organism>
<sequence>PIELNEILSNYIIEFQSIIEVIKDKTITDEEMSEELELLLSLTEISEEALKEMCNQICEIILNFIKDNDVLKEN</sequence>
<proteinExistence type="predicted"/>
<comment type="caution">
    <text evidence="1">The sequence shown here is derived from an EMBL/GenBank/DDBJ whole genome shotgun (WGS) entry which is preliminary data.</text>
</comment>
<feature type="non-terminal residue" evidence="1">
    <location>
        <position position="1"/>
    </location>
</feature>